<evidence type="ECO:0000313" key="10">
    <source>
        <dbReference type="Proteomes" id="UP001601948"/>
    </source>
</evidence>
<keyword evidence="4 7" id="KW-0812">Transmembrane</keyword>
<evidence type="ECO:0000256" key="7">
    <source>
        <dbReference type="SAM" id="Phobius"/>
    </source>
</evidence>
<feature type="transmembrane region" description="Helical" evidence="7">
    <location>
        <begin position="746"/>
        <end position="776"/>
    </location>
</feature>
<feature type="transmembrane region" description="Helical" evidence="7">
    <location>
        <begin position="347"/>
        <end position="368"/>
    </location>
</feature>
<feature type="transmembrane region" description="Helical" evidence="7">
    <location>
        <begin position="421"/>
        <end position="445"/>
    </location>
</feature>
<keyword evidence="10" id="KW-1185">Reference proteome</keyword>
<dbReference type="RefSeq" id="WP_387722026.1">
    <property type="nucleotide sequence ID" value="NZ_JBIAPI010000008.1"/>
</dbReference>
<dbReference type="InterPro" id="IPR003838">
    <property type="entry name" value="ABC3_permease_C"/>
</dbReference>
<name>A0ABW6QZI2_9NOCA</name>
<feature type="transmembrane region" description="Helical" evidence="7">
    <location>
        <begin position="474"/>
        <end position="492"/>
    </location>
</feature>
<gene>
    <name evidence="9" type="ORF">ACFYV7_27865</name>
</gene>
<comment type="subcellular location">
    <subcellularLocation>
        <location evidence="1">Cell membrane</location>
        <topology evidence="1">Multi-pass membrane protein</topology>
    </subcellularLocation>
</comment>
<evidence type="ECO:0000256" key="4">
    <source>
        <dbReference type="ARBA" id="ARBA00022692"/>
    </source>
</evidence>
<feature type="domain" description="ABC3 transporter permease C-terminal" evidence="8">
    <location>
        <begin position="707"/>
        <end position="823"/>
    </location>
</feature>
<feature type="transmembrane region" description="Helical" evidence="7">
    <location>
        <begin position="394"/>
        <end position="415"/>
    </location>
</feature>
<dbReference type="PANTHER" id="PTHR30489">
    <property type="entry name" value="LIPOPROTEIN-RELEASING SYSTEM TRANSMEMBRANE PROTEIN LOLE"/>
    <property type="match status" value="1"/>
</dbReference>
<feature type="transmembrane region" description="Helical" evidence="7">
    <location>
        <begin position="298"/>
        <end position="320"/>
    </location>
</feature>
<sequence length="831" mass="85294">MIAAAFDRLRVFNIRDDVRHLGRTLMSLAVVAVSGALLVAVLSITGSVSGSVQRMTQSLGGNADLEISGISDAGFDESLRAGIAAVPGVEAAVPMLRGQIGSGTDRVLLVGVDASIAELQSDLQRAVQDQIGAKLLTVPNGVAVGSALGHAEGASFDFGAARVTVAAVLSGETAERLNGGQFVIAPLPLAQRAAGRQGHLDSVLVTVAAGASTDQVRAGISDAVAGRAIVADPSFRAAQSSGVITLLRATTLLSASMSLVVAGFLVYIAMSMAISQRRPVISMLRAIGGRRRVIVRDLLAEAAVVGLIGGSIGAVLGIFAGRAAIDQLPPAIVQSIDTRTEFVLPGYAIPAAVLACLLASTLAAGVAARQVYKVAPIEALSPVGVSRSDVPSRALQVIAALVAVVGGAAAVVIAVRDLGRWSIVSVALMAVASISLCFFLTGPIVRLTVSVARVFGPPGALGASTIERAPRRTWATLMTVAIAVVSIVALTGTNKDVVDAASKSWAGLADTDLYVSVSTPEVIPTSPTLPADLESKIAAVPGVREIVPGQITFASLGDQRVMVYGCLPGTPNEIYKSLDDGVRDQLLAGAGVVLSRDIARSLHVTAGDEVRLPTPSGVRQTRVLAVVPYFSALSGAVVMALDQMRQWFDRPGSTNLAVNLVPGADRQTVADAIRRIAPPDVHVYTAQDAVRGVSSSVQQATALSRGITWIVTGVAAIALLNTLMLSVLERRRELGVLRAIGSSRRFALRMVLAEAAGIGLVGGAIGLAIGTATQYLNAPAMSHVLTVDVTPHPNPMTLIFAAAATLLSLLGSIPPAVRAAHLDIVEALAVD</sequence>
<evidence type="ECO:0000259" key="8">
    <source>
        <dbReference type="Pfam" id="PF02687"/>
    </source>
</evidence>
<evidence type="ECO:0000313" key="9">
    <source>
        <dbReference type="EMBL" id="MFF3226641.1"/>
    </source>
</evidence>
<dbReference type="InterPro" id="IPR051447">
    <property type="entry name" value="Lipoprotein-release_system"/>
</dbReference>
<comment type="caution">
    <text evidence="9">The sequence shown here is derived from an EMBL/GenBank/DDBJ whole genome shotgun (WGS) entry which is preliminary data.</text>
</comment>
<dbReference type="Proteomes" id="UP001601948">
    <property type="component" value="Unassembled WGS sequence"/>
</dbReference>
<protein>
    <submittedName>
        <fullName evidence="9">FtsX-like permease family protein</fullName>
    </submittedName>
</protein>
<evidence type="ECO:0000256" key="3">
    <source>
        <dbReference type="ARBA" id="ARBA00022475"/>
    </source>
</evidence>
<feature type="domain" description="ABC3 transporter permease C-terminal" evidence="8">
    <location>
        <begin position="255"/>
        <end position="374"/>
    </location>
</feature>
<proteinExistence type="inferred from homology"/>
<keyword evidence="6 7" id="KW-0472">Membrane</keyword>
<accession>A0ABW6QZI2</accession>
<feature type="transmembrane region" description="Helical" evidence="7">
    <location>
        <begin position="796"/>
        <end position="813"/>
    </location>
</feature>
<evidence type="ECO:0000256" key="1">
    <source>
        <dbReference type="ARBA" id="ARBA00004651"/>
    </source>
</evidence>
<dbReference type="EMBL" id="JBIAPI010000008">
    <property type="protein sequence ID" value="MFF3226641.1"/>
    <property type="molecule type" value="Genomic_DNA"/>
</dbReference>
<feature type="transmembrane region" description="Helical" evidence="7">
    <location>
        <begin position="252"/>
        <end position="275"/>
    </location>
</feature>
<organism evidence="9 10">
    <name type="scientific">Nocardia suismassiliense</name>
    <dbReference type="NCBI Taxonomy" id="2077092"/>
    <lineage>
        <taxon>Bacteria</taxon>
        <taxon>Bacillati</taxon>
        <taxon>Actinomycetota</taxon>
        <taxon>Actinomycetes</taxon>
        <taxon>Mycobacteriales</taxon>
        <taxon>Nocardiaceae</taxon>
        <taxon>Nocardia</taxon>
    </lineage>
</organism>
<reference evidence="9 10" key="1">
    <citation type="submission" date="2024-10" db="EMBL/GenBank/DDBJ databases">
        <title>The Natural Products Discovery Center: Release of the First 8490 Sequenced Strains for Exploring Actinobacteria Biosynthetic Diversity.</title>
        <authorList>
            <person name="Kalkreuter E."/>
            <person name="Kautsar S.A."/>
            <person name="Yang D."/>
            <person name="Bader C.D."/>
            <person name="Teijaro C.N."/>
            <person name="Fluegel L."/>
            <person name="Davis C.M."/>
            <person name="Simpson J.R."/>
            <person name="Lauterbach L."/>
            <person name="Steele A.D."/>
            <person name="Gui C."/>
            <person name="Meng S."/>
            <person name="Li G."/>
            <person name="Viehrig K."/>
            <person name="Ye F."/>
            <person name="Su P."/>
            <person name="Kiefer A.F."/>
            <person name="Nichols A."/>
            <person name="Cepeda A.J."/>
            <person name="Yan W."/>
            <person name="Fan B."/>
            <person name="Jiang Y."/>
            <person name="Adhikari A."/>
            <person name="Zheng C.-J."/>
            <person name="Schuster L."/>
            <person name="Cowan T.M."/>
            <person name="Smanski M.J."/>
            <person name="Chevrette M.G."/>
            <person name="De Carvalho L.P.S."/>
            <person name="Shen B."/>
        </authorList>
    </citation>
    <scope>NUCLEOTIDE SEQUENCE [LARGE SCALE GENOMIC DNA]</scope>
    <source>
        <strain evidence="9 10">NPDC003040</strain>
    </source>
</reference>
<feature type="transmembrane region" description="Helical" evidence="7">
    <location>
        <begin position="706"/>
        <end position="725"/>
    </location>
</feature>
<dbReference type="Pfam" id="PF02687">
    <property type="entry name" value="FtsX"/>
    <property type="match status" value="2"/>
</dbReference>
<evidence type="ECO:0000256" key="5">
    <source>
        <dbReference type="ARBA" id="ARBA00022989"/>
    </source>
</evidence>
<dbReference type="PANTHER" id="PTHR30489:SF0">
    <property type="entry name" value="LIPOPROTEIN-RELEASING SYSTEM TRANSMEMBRANE PROTEIN LOLE"/>
    <property type="match status" value="1"/>
</dbReference>
<keyword evidence="5 7" id="KW-1133">Transmembrane helix</keyword>
<evidence type="ECO:0000256" key="2">
    <source>
        <dbReference type="ARBA" id="ARBA00005236"/>
    </source>
</evidence>
<keyword evidence="3" id="KW-1003">Cell membrane</keyword>
<feature type="transmembrane region" description="Helical" evidence="7">
    <location>
        <begin position="21"/>
        <end position="44"/>
    </location>
</feature>
<comment type="similarity">
    <text evidence="2">Belongs to the ABC-4 integral membrane protein family. LolC/E subfamily.</text>
</comment>
<evidence type="ECO:0000256" key="6">
    <source>
        <dbReference type="ARBA" id="ARBA00023136"/>
    </source>
</evidence>